<dbReference type="EMBL" id="CP005587">
    <property type="protein sequence ID" value="AGK59313.1"/>
    <property type="molecule type" value="Genomic_DNA"/>
</dbReference>
<dbReference type="Proteomes" id="UP000005952">
    <property type="component" value="Chromosome"/>
</dbReference>
<gene>
    <name evidence="1" type="ORF">HYPDE_38208</name>
</gene>
<reference evidence="1 2" key="1">
    <citation type="journal article" date="2013" name="Genome Announc.">
        <title>Genome sequences for three denitrifying bacterial strains isolated from a uranium- and nitrate-contaminated subsurface environment.</title>
        <authorList>
            <person name="Venkatramanan R."/>
            <person name="Prakash O."/>
            <person name="Woyke T."/>
            <person name="Chain P."/>
            <person name="Goodwin L.A."/>
            <person name="Watson D."/>
            <person name="Brooks S."/>
            <person name="Kostka J.E."/>
            <person name="Green S.J."/>
        </authorList>
    </citation>
    <scope>NUCLEOTIDE SEQUENCE [LARGE SCALE GENOMIC DNA]</scope>
    <source>
        <strain evidence="1 2">1NES1</strain>
    </source>
</reference>
<evidence type="ECO:0000313" key="2">
    <source>
        <dbReference type="Proteomes" id="UP000005952"/>
    </source>
</evidence>
<dbReference type="STRING" id="670307.HYPDE_38208"/>
<keyword evidence="2" id="KW-1185">Reference proteome</keyword>
<proteinExistence type="predicted"/>
<sequence length="67" mass="7609">MLEVRSEAEAILGLCDQDLTKLFFEQTMRRNLSRTVRRLDLLIEAGSEEDRALGEKALSRLGFLPGE</sequence>
<organism evidence="1 2">
    <name type="scientific">Hyphomicrobium denitrificans 1NES1</name>
    <dbReference type="NCBI Taxonomy" id="670307"/>
    <lineage>
        <taxon>Bacteria</taxon>
        <taxon>Pseudomonadati</taxon>
        <taxon>Pseudomonadota</taxon>
        <taxon>Alphaproteobacteria</taxon>
        <taxon>Hyphomicrobiales</taxon>
        <taxon>Hyphomicrobiaceae</taxon>
        <taxon>Hyphomicrobium</taxon>
    </lineage>
</organism>
<name>N0B8E8_9HYPH</name>
<dbReference type="AlphaFoldDB" id="N0B8E8"/>
<protein>
    <submittedName>
        <fullName evidence="1">Uncharacterized protein</fullName>
    </submittedName>
</protein>
<evidence type="ECO:0000313" key="1">
    <source>
        <dbReference type="EMBL" id="AGK59313.1"/>
    </source>
</evidence>
<dbReference type="HOGENOM" id="CLU_2806662_0_0_5"/>
<dbReference type="KEGG" id="hdt:HYPDE_38208"/>
<accession>N0B8E8</accession>